<sequence length="52" mass="5587">MALPDATLMTQVPPAGGFVDIKTTMMQRPFTRMNDGSIQATSAMIDLQTTAL</sequence>
<dbReference type="Proteomes" id="UP000784919">
    <property type="component" value="Unassembled WGS sequence"/>
</dbReference>
<evidence type="ECO:0000313" key="2">
    <source>
        <dbReference type="Proteomes" id="UP000784919"/>
    </source>
</evidence>
<name>A0A9P7SS46_9HYPO</name>
<protein>
    <submittedName>
        <fullName evidence="1">Uncharacterized protein</fullName>
    </submittedName>
</protein>
<reference evidence="1" key="1">
    <citation type="journal article" date="2020" name="bioRxiv">
        <title>Whole genome comparisons of ergot fungi reveals the divergence and evolution of species within the genus Claviceps are the result of varying mechanisms driving genome evolution and host range expansion.</title>
        <authorList>
            <person name="Wyka S.A."/>
            <person name="Mondo S.J."/>
            <person name="Liu M."/>
            <person name="Dettman J."/>
            <person name="Nalam V."/>
            <person name="Broders K.D."/>
        </authorList>
    </citation>
    <scope>NUCLEOTIDE SEQUENCE</scope>
    <source>
        <strain evidence="1">CCC 1102</strain>
    </source>
</reference>
<dbReference type="AlphaFoldDB" id="A0A9P7SS46"/>
<dbReference type="EMBL" id="SRPS01000062">
    <property type="protein sequence ID" value="KAG5971200.1"/>
    <property type="molecule type" value="Genomic_DNA"/>
</dbReference>
<comment type="caution">
    <text evidence="1">The sequence shown here is derived from an EMBL/GenBank/DDBJ whole genome shotgun (WGS) entry which is preliminary data.</text>
</comment>
<proteinExistence type="predicted"/>
<accession>A0A9P7SS46</accession>
<organism evidence="1 2">
    <name type="scientific">Claviceps arundinis</name>
    <dbReference type="NCBI Taxonomy" id="1623583"/>
    <lineage>
        <taxon>Eukaryota</taxon>
        <taxon>Fungi</taxon>
        <taxon>Dikarya</taxon>
        <taxon>Ascomycota</taxon>
        <taxon>Pezizomycotina</taxon>
        <taxon>Sordariomycetes</taxon>
        <taxon>Hypocreomycetidae</taxon>
        <taxon>Hypocreales</taxon>
        <taxon>Clavicipitaceae</taxon>
        <taxon>Claviceps</taxon>
    </lineage>
</organism>
<evidence type="ECO:0000313" key="1">
    <source>
        <dbReference type="EMBL" id="KAG5971200.1"/>
    </source>
</evidence>
<gene>
    <name evidence="1" type="ORF">E4U56_007040</name>
</gene>